<keyword evidence="5 8" id="KW-0812">Transmembrane</keyword>
<protein>
    <submittedName>
        <fullName evidence="9">Putative branched-subunit amino acid permease</fullName>
    </submittedName>
</protein>
<feature type="transmembrane region" description="Helical" evidence="8">
    <location>
        <begin position="20"/>
        <end position="40"/>
    </location>
</feature>
<gene>
    <name evidence="9" type="ORF">CLV88_10276</name>
</gene>
<reference evidence="9 10" key="1">
    <citation type="submission" date="2018-03" db="EMBL/GenBank/DDBJ databases">
        <title>Genomic Encyclopedia of Archaeal and Bacterial Type Strains, Phase II (KMG-II): from individual species to whole genera.</title>
        <authorList>
            <person name="Goeker M."/>
        </authorList>
    </citation>
    <scope>NUCLEOTIDE SEQUENCE [LARGE SCALE GENOMIC DNA]</scope>
    <source>
        <strain evidence="9 10">DSM 100673</strain>
    </source>
</reference>
<dbReference type="PANTHER" id="PTHR34979:SF1">
    <property type="entry name" value="INNER MEMBRANE PROTEIN YGAZ"/>
    <property type="match status" value="1"/>
</dbReference>
<dbReference type="Proteomes" id="UP000240418">
    <property type="component" value="Unassembled WGS sequence"/>
</dbReference>
<evidence type="ECO:0000256" key="3">
    <source>
        <dbReference type="ARBA" id="ARBA00022448"/>
    </source>
</evidence>
<dbReference type="InterPro" id="IPR011606">
    <property type="entry name" value="Brnchd-chn_aa_trnsp_permease"/>
</dbReference>
<organism evidence="9 10">
    <name type="scientific">Shimia abyssi</name>
    <dbReference type="NCBI Taxonomy" id="1662395"/>
    <lineage>
        <taxon>Bacteria</taxon>
        <taxon>Pseudomonadati</taxon>
        <taxon>Pseudomonadota</taxon>
        <taxon>Alphaproteobacteria</taxon>
        <taxon>Rhodobacterales</taxon>
        <taxon>Roseobacteraceae</taxon>
    </lineage>
</organism>
<feature type="transmembrane region" description="Helical" evidence="8">
    <location>
        <begin position="192"/>
        <end position="216"/>
    </location>
</feature>
<evidence type="ECO:0000256" key="6">
    <source>
        <dbReference type="ARBA" id="ARBA00022989"/>
    </source>
</evidence>
<evidence type="ECO:0000313" key="10">
    <source>
        <dbReference type="Proteomes" id="UP000240418"/>
    </source>
</evidence>
<keyword evidence="7 8" id="KW-0472">Membrane</keyword>
<dbReference type="RefSeq" id="WP_106607171.1">
    <property type="nucleotide sequence ID" value="NZ_PYGJ01000002.1"/>
</dbReference>
<keyword evidence="3" id="KW-0813">Transport</keyword>
<comment type="subcellular location">
    <subcellularLocation>
        <location evidence="1">Cell membrane</location>
        <topology evidence="1">Multi-pass membrane protein</topology>
    </subcellularLocation>
</comment>
<feature type="transmembrane region" description="Helical" evidence="8">
    <location>
        <begin position="167"/>
        <end position="186"/>
    </location>
</feature>
<feature type="transmembrane region" description="Helical" evidence="8">
    <location>
        <begin position="137"/>
        <end position="160"/>
    </location>
</feature>
<feature type="transmembrane region" description="Helical" evidence="8">
    <location>
        <begin position="71"/>
        <end position="89"/>
    </location>
</feature>
<evidence type="ECO:0000256" key="4">
    <source>
        <dbReference type="ARBA" id="ARBA00022475"/>
    </source>
</evidence>
<proteinExistence type="inferred from homology"/>
<comment type="caution">
    <text evidence="9">The sequence shown here is derived from an EMBL/GenBank/DDBJ whole genome shotgun (WGS) entry which is preliminary data.</text>
</comment>
<evidence type="ECO:0000256" key="7">
    <source>
        <dbReference type="ARBA" id="ARBA00023136"/>
    </source>
</evidence>
<dbReference type="AlphaFoldDB" id="A0A2P8FGY0"/>
<keyword evidence="4" id="KW-1003">Cell membrane</keyword>
<dbReference type="PANTHER" id="PTHR34979">
    <property type="entry name" value="INNER MEMBRANE PROTEIN YGAZ"/>
    <property type="match status" value="1"/>
</dbReference>
<dbReference type="GO" id="GO:1903785">
    <property type="term" value="P:L-valine transmembrane transport"/>
    <property type="evidence" value="ECO:0007669"/>
    <property type="project" value="TreeGrafter"/>
</dbReference>
<dbReference type="EMBL" id="PYGJ01000002">
    <property type="protein sequence ID" value="PSL20957.1"/>
    <property type="molecule type" value="Genomic_DNA"/>
</dbReference>
<comment type="similarity">
    <text evidence="2">Belongs to the AzlC family.</text>
</comment>
<keyword evidence="6 8" id="KW-1133">Transmembrane helix</keyword>
<name>A0A2P8FGY0_9RHOB</name>
<evidence type="ECO:0000256" key="1">
    <source>
        <dbReference type="ARBA" id="ARBA00004651"/>
    </source>
</evidence>
<evidence type="ECO:0000256" key="8">
    <source>
        <dbReference type="SAM" id="Phobius"/>
    </source>
</evidence>
<accession>A0A2P8FGY0</accession>
<sequence length="237" mass="25507">MSTNFDKSTFWRGFRDGVPFIFVVGPFGMLFGVVATEAGLSIFETMSFTILVIAGAAQFTAIQLMTEQAPTIVIIASALAVNLRLAMYSASITPHLGAMSLWRRVLAAYFLVDQNYALSTAKFEQNPDMTPGQKFSYFMGAIAPVAPNWYLATLVGALIGKTIPPELALDFALPITFLAMLGPMLRTSAHRAAALVAVAVSLSFAWVPFNLGLIIAGVAGMMTGAQVELWLEKRGQT</sequence>
<dbReference type="OrthoDB" id="3579489at2"/>
<evidence type="ECO:0000256" key="2">
    <source>
        <dbReference type="ARBA" id="ARBA00010735"/>
    </source>
</evidence>
<keyword evidence="10" id="KW-1185">Reference proteome</keyword>
<evidence type="ECO:0000256" key="5">
    <source>
        <dbReference type="ARBA" id="ARBA00022692"/>
    </source>
</evidence>
<dbReference type="Pfam" id="PF03591">
    <property type="entry name" value="AzlC"/>
    <property type="match status" value="1"/>
</dbReference>
<evidence type="ECO:0000313" key="9">
    <source>
        <dbReference type="EMBL" id="PSL20957.1"/>
    </source>
</evidence>
<feature type="transmembrane region" description="Helical" evidence="8">
    <location>
        <begin position="47"/>
        <end position="65"/>
    </location>
</feature>
<dbReference type="GO" id="GO:0005886">
    <property type="term" value="C:plasma membrane"/>
    <property type="evidence" value="ECO:0007669"/>
    <property type="project" value="UniProtKB-SubCell"/>
</dbReference>